<organism evidence="9 10">
    <name type="scientific">Candidatus Flavonifractor merdigallinarum</name>
    <dbReference type="NCBI Taxonomy" id="2838589"/>
    <lineage>
        <taxon>Bacteria</taxon>
        <taxon>Bacillati</taxon>
        <taxon>Bacillota</taxon>
        <taxon>Clostridia</taxon>
        <taxon>Eubacteriales</taxon>
        <taxon>Oscillospiraceae</taxon>
        <taxon>Flavonifractor</taxon>
    </lineage>
</organism>
<reference evidence="9" key="2">
    <citation type="submission" date="2021-04" db="EMBL/GenBank/DDBJ databases">
        <authorList>
            <person name="Gilroy R."/>
        </authorList>
    </citation>
    <scope>NUCLEOTIDE SEQUENCE</scope>
    <source>
        <strain evidence="9">ChiBcec16_6824</strain>
    </source>
</reference>
<dbReference type="SUPFAM" id="SSF56349">
    <property type="entry name" value="DNA breaking-rejoining enzymes"/>
    <property type="match status" value="1"/>
</dbReference>
<evidence type="ECO:0000256" key="4">
    <source>
        <dbReference type="ARBA" id="ARBA00023125"/>
    </source>
</evidence>
<name>A0A9D2BY60_9FIRM</name>
<feature type="domain" description="Core-binding (CB)" evidence="8">
    <location>
        <begin position="68"/>
        <end position="152"/>
    </location>
</feature>
<evidence type="ECO:0000256" key="6">
    <source>
        <dbReference type="PROSITE-ProRule" id="PRU01248"/>
    </source>
</evidence>
<dbReference type="Pfam" id="PF14659">
    <property type="entry name" value="Phage_int_SAM_3"/>
    <property type="match status" value="1"/>
</dbReference>
<dbReference type="Gene3D" id="1.10.443.10">
    <property type="entry name" value="Intergrase catalytic core"/>
    <property type="match status" value="1"/>
</dbReference>
<evidence type="ECO:0000313" key="9">
    <source>
        <dbReference type="EMBL" id="HIY21871.1"/>
    </source>
</evidence>
<comment type="function">
    <text evidence="1">Site-specific tyrosine recombinase, which acts by catalyzing the cutting and rejoining of the recombining DNA molecules.</text>
</comment>
<dbReference type="Proteomes" id="UP000823868">
    <property type="component" value="Unassembled WGS sequence"/>
</dbReference>
<dbReference type="InterPro" id="IPR002104">
    <property type="entry name" value="Integrase_catalytic"/>
</dbReference>
<dbReference type="InterPro" id="IPR044068">
    <property type="entry name" value="CB"/>
</dbReference>
<evidence type="ECO:0000313" key="10">
    <source>
        <dbReference type="Proteomes" id="UP000823868"/>
    </source>
</evidence>
<dbReference type="InterPro" id="IPR010998">
    <property type="entry name" value="Integrase_recombinase_N"/>
</dbReference>
<comment type="similarity">
    <text evidence="2">Belongs to the 'phage' integrase family.</text>
</comment>
<keyword evidence="3" id="KW-0229">DNA integration</keyword>
<keyword evidence="4 6" id="KW-0238">DNA-binding</keyword>
<reference evidence="9" key="1">
    <citation type="journal article" date="2021" name="PeerJ">
        <title>Extensive microbial diversity within the chicken gut microbiome revealed by metagenomics and culture.</title>
        <authorList>
            <person name="Gilroy R."/>
            <person name="Ravi A."/>
            <person name="Getino M."/>
            <person name="Pursley I."/>
            <person name="Horton D.L."/>
            <person name="Alikhan N.F."/>
            <person name="Baker D."/>
            <person name="Gharbi K."/>
            <person name="Hall N."/>
            <person name="Watson M."/>
            <person name="Adriaenssens E.M."/>
            <person name="Foster-Nyarko E."/>
            <person name="Jarju S."/>
            <person name="Secka A."/>
            <person name="Antonio M."/>
            <person name="Oren A."/>
            <person name="Chaudhuri R.R."/>
            <person name="La Ragione R."/>
            <person name="Hildebrand F."/>
            <person name="Pallen M.J."/>
        </authorList>
    </citation>
    <scope>NUCLEOTIDE SEQUENCE</scope>
    <source>
        <strain evidence="9">ChiBcec16_6824</strain>
    </source>
</reference>
<dbReference type="PROSITE" id="PS51898">
    <property type="entry name" value="TYR_RECOMBINASE"/>
    <property type="match status" value="1"/>
</dbReference>
<comment type="caution">
    <text evidence="9">The sequence shown here is derived from an EMBL/GenBank/DDBJ whole genome shotgun (WGS) entry which is preliminary data.</text>
</comment>
<dbReference type="PANTHER" id="PTHR30349">
    <property type="entry name" value="PHAGE INTEGRASE-RELATED"/>
    <property type="match status" value="1"/>
</dbReference>
<proteinExistence type="inferred from homology"/>
<evidence type="ECO:0000256" key="2">
    <source>
        <dbReference type="ARBA" id="ARBA00008857"/>
    </source>
</evidence>
<dbReference type="Pfam" id="PF00589">
    <property type="entry name" value="Phage_integrase"/>
    <property type="match status" value="1"/>
</dbReference>
<sequence length="377" mass="43298">MARKKIEPNISYDDQRSCYYVYMDYGTDERGTRIRRYKTFSSLQQARKALRDFHAERALNENVTPQKLTLEEWLQYWMKEVIGPNRAVTTLYGYQKIIENHLGPVLGDVPIQKLTPRHLQEYYTLLLRDKGLSPNTVRRHHDLLSAALHAAVRHDILLRSPTERVEPPRTVQPEIGYYGPSELKELYFLVQDTWLEVIVKLAGSLGLRREEICGLRWDCVDFQQRKIHICQARTAAGAVIVEKETKTRASTRALYMTDELYFLLKRERARQAENRLRLGEKWKDSGLVAVDRNGKPYSPNAVSLAFTRFIRKNHLPKLTLHGLRHTFATVASAQGAPLFDIGRALGHSTPSTTGRIYTHLLDHTHASTLGLVADALK</sequence>
<accession>A0A9D2BY60</accession>
<dbReference type="Gene3D" id="1.10.150.130">
    <property type="match status" value="1"/>
</dbReference>
<dbReference type="InterPro" id="IPR013762">
    <property type="entry name" value="Integrase-like_cat_sf"/>
</dbReference>
<protein>
    <submittedName>
        <fullName evidence="9">Site-specific integrase</fullName>
    </submittedName>
</protein>
<evidence type="ECO:0000259" key="8">
    <source>
        <dbReference type="PROSITE" id="PS51900"/>
    </source>
</evidence>
<dbReference type="GO" id="GO:0015074">
    <property type="term" value="P:DNA integration"/>
    <property type="evidence" value="ECO:0007669"/>
    <property type="project" value="UniProtKB-KW"/>
</dbReference>
<dbReference type="PROSITE" id="PS51900">
    <property type="entry name" value="CB"/>
    <property type="match status" value="1"/>
</dbReference>
<dbReference type="GO" id="GO:0003677">
    <property type="term" value="F:DNA binding"/>
    <property type="evidence" value="ECO:0007669"/>
    <property type="project" value="UniProtKB-UniRule"/>
</dbReference>
<evidence type="ECO:0000256" key="5">
    <source>
        <dbReference type="ARBA" id="ARBA00023172"/>
    </source>
</evidence>
<evidence type="ECO:0000259" key="7">
    <source>
        <dbReference type="PROSITE" id="PS51898"/>
    </source>
</evidence>
<dbReference type="GO" id="GO:0006310">
    <property type="term" value="P:DNA recombination"/>
    <property type="evidence" value="ECO:0007669"/>
    <property type="project" value="UniProtKB-KW"/>
</dbReference>
<feature type="domain" description="Tyr recombinase" evidence="7">
    <location>
        <begin position="173"/>
        <end position="371"/>
    </location>
</feature>
<dbReference type="InterPro" id="IPR050090">
    <property type="entry name" value="Tyrosine_recombinase_XerCD"/>
</dbReference>
<dbReference type="CDD" id="cd01189">
    <property type="entry name" value="INT_ICEBs1_C_like"/>
    <property type="match status" value="1"/>
</dbReference>
<gene>
    <name evidence="9" type="ORF">H9841_08230</name>
</gene>
<dbReference type="EMBL" id="DXDX01000147">
    <property type="protein sequence ID" value="HIY21871.1"/>
    <property type="molecule type" value="Genomic_DNA"/>
</dbReference>
<evidence type="ECO:0000256" key="1">
    <source>
        <dbReference type="ARBA" id="ARBA00003283"/>
    </source>
</evidence>
<dbReference type="InterPro" id="IPR004107">
    <property type="entry name" value="Integrase_SAM-like_N"/>
</dbReference>
<dbReference type="InterPro" id="IPR011010">
    <property type="entry name" value="DNA_brk_join_enz"/>
</dbReference>
<evidence type="ECO:0000256" key="3">
    <source>
        <dbReference type="ARBA" id="ARBA00022908"/>
    </source>
</evidence>
<keyword evidence="5" id="KW-0233">DNA recombination</keyword>
<dbReference type="AlphaFoldDB" id="A0A9D2BY60"/>